<dbReference type="RefSeq" id="WP_244703128.1">
    <property type="nucleotide sequence ID" value="NZ_BAAADN010000089.1"/>
</dbReference>
<dbReference type="AlphaFoldDB" id="A0AAV3SLM5"/>
<dbReference type="InterPro" id="IPR001509">
    <property type="entry name" value="Epimerase_deHydtase"/>
</dbReference>
<protein>
    <submittedName>
        <fullName evidence="4">NAD(P)-dependent oxidoreductase</fullName>
    </submittedName>
    <submittedName>
        <fullName evidence="3">UDP-glucose 4-epimerase GalE</fullName>
    </submittedName>
</protein>
<reference evidence="3" key="3">
    <citation type="submission" date="2023-12" db="EMBL/GenBank/DDBJ databases">
        <authorList>
            <person name="Sun Q."/>
            <person name="Inoue M."/>
        </authorList>
    </citation>
    <scope>NUCLEOTIDE SEQUENCE</scope>
    <source>
        <strain evidence="3">JCM 12289</strain>
    </source>
</reference>
<dbReference type="KEGG" id="hdo:MUK72_01530"/>
<reference evidence="4" key="2">
    <citation type="submission" date="2022-04" db="EMBL/GenBank/DDBJ databases">
        <title>Sequencing and genomic assembly of Halococcus dombrowskii.</title>
        <authorList>
            <person name="Lim S.W."/>
            <person name="MacLea K.S."/>
        </authorList>
    </citation>
    <scope>NUCLEOTIDE SEQUENCE</scope>
    <source>
        <strain evidence="4">H4</strain>
    </source>
</reference>
<organism evidence="3 6">
    <name type="scientific">Halococcus dombrowskii</name>
    <dbReference type="NCBI Taxonomy" id="179637"/>
    <lineage>
        <taxon>Archaea</taxon>
        <taxon>Methanobacteriati</taxon>
        <taxon>Methanobacteriota</taxon>
        <taxon>Stenosarchaea group</taxon>
        <taxon>Halobacteria</taxon>
        <taxon>Halobacteriales</taxon>
        <taxon>Halococcaceae</taxon>
        <taxon>Halococcus</taxon>
    </lineage>
</organism>
<evidence type="ECO:0000313" key="6">
    <source>
        <dbReference type="Proteomes" id="UP001500962"/>
    </source>
</evidence>
<dbReference type="InterPro" id="IPR036291">
    <property type="entry name" value="NAD(P)-bd_dom_sf"/>
</dbReference>
<dbReference type="SUPFAM" id="SSF51735">
    <property type="entry name" value="NAD(P)-binding Rossmann-fold domains"/>
    <property type="match status" value="1"/>
</dbReference>
<comment type="similarity">
    <text evidence="1">Belongs to the NAD(P)-dependent epimerase/dehydratase family.</text>
</comment>
<dbReference type="Proteomes" id="UP001500962">
    <property type="component" value="Unassembled WGS sequence"/>
</dbReference>
<name>A0AAV3SLM5_HALDO</name>
<evidence type="ECO:0000256" key="1">
    <source>
        <dbReference type="ARBA" id="ARBA00007637"/>
    </source>
</evidence>
<dbReference type="PANTHER" id="PTHR43000">
    <property type="entry name" value="DTDP-D-GLUCOSE 4,6-DEHYDRATASE-RELATED"/>
    <property type="match status" value="1"/>
</dbReference>
<dbReference type="EMBL" id="CP095005">
    <property type="protein sequence ID" value="UOO95404.1"/>
    <property type="molecule type" value="Genomic_DNA"/>
</dbReference>
<keyword evidence="5" id="KW-1185">Reference proteome</keyword>
<evidence type="ECO:0000313" key="4">
    <source>
        <dbReference type="EMBL" id="UOO95404.1"/>
    </source>
</evidence>
<reference evidence="3" key="1">
    <citation type="journal article" date="2014" name="Int. J. Syst. Evol. Microbiol.">
        <title>Complete genome sequence of Corynebacterium casei LMG S-19264T (=DSM 44701T), isolated from a smear-ripened cheese.</title>
        <authorList>
            <consortium name="US DOE Joint Genome Institute (JGI-PGF)"/>
            <person name="Walter F."/>
            <person name="Albersmeier A."/>
            <person name="Kalinowski J."/>
            <person name="Ruckert C."/>
        </authorList>
    </citation>
    <scope>NUCLEOTIDE SEQUENCE</scope>
    <source>
        <strain evidence="3">JCM 12289</strain>
    </source>
</reference>
<gene>
    <name evidence="3" type="primary">galE</name>
    <name evidence="3" type="ORF">GCM10008985_36500</name>
    <name evidence="4" type="ORF">MUK72_01530</name>
</gene>
<evidence type="ECO:0000313" key="5">
    <source>
        <dbReference type="Proteomes" id="UP000830542"/>
    </source>
</evidence>
<feature type="domain" description="NAD-dependent epimerase/dehydratase" evidence="2">
    <location>
        <begin position="10"/>
        <end position="233"/>
    </location>
</feature>
<evidence type="ECO:0000313" key="3">
    <source>
        <dbReference type="EMBL" id="GAA0476865.1"/>
    </source>
</evidence>
<proteinExistence type="inferred from homology"/>
<accession>A0AAV3SLM5</accession>
<sequence>MNPDHETPTIAVTGAAGYIGSCVVKHLRNDHPDWHVTALDNFYLGDVRSIGDVTVEHVDVRNRDRLEHALDGADIVMHLAALSGVPDCENRKDLAYEVNVQGTENVAWYCRKTGTGLVFPFSMATIGDPVEFPITVDHPRDPLNWYGRSKLLNERAIEELVDGAFPAHLFLKSNLYGDHEIDGERVSKGTVTNFFLDRALADETITVHEPGTQSRNYIHVEDVARAYVRSAERMVDQLAAGETGIEKYELASDEDPSVMEIAELVARVAGEERGADPDVELIENPRTSETLVDRFPVDTTRTHDVLGWHVERSLEDTVRERLRQ</sequence>
<dbReference type="EMBL" id="BAAADN010000089">
    <property type="protein sequence ID" value="GAA0476865.1"/>
    <property type="molecule type" value="Genomic_DNA"/>
</dbReference>
<dbReference type="Proteomes" id="UP000830542">
    <property type="component" value="Chromosome"/>
</dbReference>
<dbReference type="GeneID" id="71760488"/>
<evidence type="ECO:0000259" key="2">
    <source>
        <dbReference type="Pfam" id="PF01370"/>
    </source>
</evidence>
<dbReference type="Pfam" id="PF01370">
    <property type="entry name" value="Epimerase"/>
    <property type="match status" value="1"/>
</dbReference>
<dbReference type="Gene3D" id="3.40.50.720">
    <property type="entry name" value="NAD(P)-binding Rossmann-like Domain"/>
    <property type="match status" value="1"/>
</dbReference>